<keyword evidence="2" id="KW-1185">Reference proteome</keyword>
<evidence type="ECO:0000313" key="2">
    <source>
        <dbReference type="Proteomes" id="UP001283361"/>
    </source>
</evidence>
<dbReference type="Proteomes" id="UP001283361">
    <property type="component" value="Unassembled WGS sequence"/>
</dbReference>
<dbReference type="AlphaFoldDB" id="A0AAE1DWZ7"/>
<reference evidence="1" key="1">
    <citation type="journal article" date="2023" name="G3 (Bethesda)">
        <title>A reference genome for the long-term kleptoplast-retaining sea slug Elysia crispata morphotype clarki.</title>
        <authorList>
            <person name="Eastman K.E."/>
            <person name="Pendleton A.L."/>
            <person name="Shaikh M.A."/>
            <person name="Suttiyut T."/>
            <person name="Ogas R."/>
            <person name="Tomko P."/>
            <person name="Gavelis G."/>
            <person name="Widhalm J.R."/>
            <person name="Wisecaver J.H."/>
        </authorList>
    </citation>
    <scope>NUCLEOTIDE SEQUENCE</scope>
    <source>
        <strain evidence="1">ECLA1</strain>
    </source>
</reference>
<accession>A0AAE1DWZ7</accession>
<evidence type="ECO:0000313" key="1">
    <source>
        <dbReference type="EMBL" id="KAK3785792.1"/>
    </source>
</evidence>
<protein>
    <submittedName>
        <fullName evidence="1">Uncharacterized protein</fullName>
    </submittedName>
</protein>
<gene>
    <name evidence="1" type="ORF">RRG08_050813</name>
</gene>
<sequence length="105" mass="12070">MSPFPSRVEFVTEISPIEADYRRTVECLDGIAFLVLVDVDEDDDDDYKCFIKIKKKKPAVIMMTVNLSLLGLPINDREMPVNELSRRLQGIKEPDLASPPRIDWF</sequence>
<name>A0AAE1DWZ7_9GAST</name>
<organism evidence="1 2">
    <name type="scientific">Elysia crispata</name>
    <name type="common">lettuce slug</name>
    <dbReference type="NCBI Taxonomy" id="231223"/>
    <lineage>
        <taxon>Eukaryota</taxon>
        <taxon>Metazoa</taxon>
        <taxon>Spiralia</taxon>
        <taxon>Lophotrochozoa</taxon>
        <taxon>Mollusca</taxon>
        <taxon>Gastropoda</taxon>
        <taxon>Heterobranchia</taxon>
        <taxon>Euthyneura</taxon>
        <taxon>Panpulmonata</taxon>
        <taxon>Sacoglossa</taxon>
        <taxon>Placobranchoidea</taxon>
        <taxon>Plakobranchidae</taxon>
        <taxon>Elysia</taxon>
    </lineage>
</organism>
<comment type="caution">
    <text evidence="1">The sequence shown here is derived from an EMBL/GenBank/DDBJ whole genome shotgun (WGS) entry which is preliminary data.</text>
</comment>
<dbReference type="EMBL" id="JAWDGP010002060">
    <property type="protein sequence ID" value="KAK3785792.1"/>
    <property type="molecule type" value="Genomic_DNA"/>
</dbReference>
<proteinExistence type="predicted"/>